<proteinExistence type="predicted"/>
<protein>
    <submittedName>
        <fullName evidence="1">Uncharacterized protein</fullName>
    </submittedName>
</protein>
<dbReference type="EMBL" id="LRPC01000001">
    <property type="protein sequence ID" value="KYG78319.1"/>
    <property type="molecule type" value="Genomic_DNA"/>
</dbReference>
<dbReference type="PROSITE" id="PS51257">
    <property type="entry name" value="PROKAR_LIPOPROTEIN"/>
    <property type="match status" value="1"/>
</dbReference>
<accession>A0A150XHW5</accession>
<sequence>MKKQLFYASLFFTLLSSCVSPLPISRLSSEEPQGKWVAGRKYVTQTQGDYSMTLSFYKSDGDLLLFDALFENLDGNEVEFSPMQARIIALNSEKSVISTLYPLDPESKLLEFDKSESRERARLANQSISNAVATTSDLVATVIEESDPNISRQQADANYNQREWDRQNRLADMDRQEAYLESIKNTRLYWEEAPIRRTTVGSNEYIEGRMFFERTEEASFYTITFDIPNVGKFEFNYKHELITPY</sequence>
<organism evidence="1 2">
    <name type="scientific">Roseivirga spongicola</name>
    <dbReference type="NCBI Taxonomy" id="333140"/>
    <lineage>
        <taxon>Bacteria</taxon>
        <taxon>Pseudomonadati</taxon>
        <taxon>Bacteroidota</taxon>
        <taxon>Cytophagia</taxon>
        <taxon>Cytophagales</taxon>
        <taxon>Roseivirgaceae</taxon>
        <taxon>Roseivirga</taxon>
    </lineage>
</organism>
<comment type="caution">
    <text evidence="1">The sequence shown here is derived from an EMBL/GenBank/DDBJ whole genome shotgun (WGS) entry which is preliminary data.</text>
</comment>
<dbReference type="RefSeq" id="WP_068217838.1">
    <property type="nucleotide sequence ID" value="NZ_LRPC01000001.1"/>
</dbReference>
<evidence type="ECO:0000313" key="1">
    <source>
        <dbReference type="EMBL" id="KYG78319.1"/>
    </source>
</evidence>
<reference evidence="1 2" key="1">
    <citation type="submission" date="2016-01" db="EMBL/GenBank/DDBJ databases">
        <title>Genome sequencing of Roseivirga spongicola UST030701-084.</title>
        <authorList>
            <person name="Selvaratnam C."/>
            <person name="Thevarajoo S."/>
            <person name="Goh K.M."/>
            <person name="Ee R."/>
            <person name="Chan K.-G."/>
            <person name="Chong C.S."/>
        </authorList>
    </citation>
    <scope>NUCLEOTIDE SEQUENCE [LARGE SCALE GENOMIC DNA]</scope>
    <source>
        <strain evidence="1 2">UST030701-084</strain>
    </source>
</reference>
<evidence type="ECO:0000313" key="2">
    <source>
        <dbReference type="Proteomes" id="UP000075606"/>
    </source>
</evidence>
<name>A0A150XHW5_9BACT</name>
<keyword evidence="2" id="KW-1185">Reference proteome</keyword>
<gene>
    <name evidence="1" type="ORF">AWW68_06010</name>
</gene>
<dbReference type="Proteomes" id="UP000075606">
    <property type="component" value="Unassembled WGS sequence"/>
</dbReference>
<dbReference type="AlphaFoldDB" id="A0A150XHW5"/>